<dbReference type="Pfam" id="PF11917">
    <property type="entry name" value="DUF3435"/>
    <property type="match status" value="1"/>
</dbReference>
<keyword evidence="3" id="KW-1185">Reference proteome</keyword>
<dbReference type="AlphaFoldDB" id="A0AAE0DHJ3"/>
<feature type="region of interest" description="Disordered" evidence="1">
    <location>
        <begin position="215"/>
        <end position="259"/>
    </location>
</feature>
<feature type="region of interest" description="Disordered" evidence="1">
    <location>
        <begin position="684"/>
        <end position="711"/>
    </location>
</feature>
<evidence type="ECO:0000313" key="3">
    <source>
        <dbReference type="Proteomes" id="UP001276659"/>
    </source>
</evidence>
<comment type="caution">
    <text evidence="2">The sequence shown here is derived from an EMBL/GenBank/DDBJ whole genome shotgun (WGS) entry which is preliminary data.</text>
</comment>
<organism evidence="2 3">
    <name type="scientific">Lepraria neglecta</name>
    <dbReference type="NCBI Taxonomy" id="209136"/>
    <lineage>
        <taxon>Eukaryota</taxon>
        <taxon>Fungi</taxon>
        <taxon>Dikarya</taxon>
        <taxon>Ascomycota</taxon>
        <taxon>Pezizomycotina</taxon>
        <taxon>Lecanoromycetes</taxon>
        <taxon>OSLEUM clade</taxon>
        <taxon>Lecanoromycetidae</taxon>
        <taxon>Lecanorales</taxon>
        <taxon>Lecanorineae</taxon>
        <taxon>Stereocaulaceae</taxon>
        <taxon>Lepraria</taxon>
    </lineage>
</organism>
<evidence type="ECO:0000256" key="1">
    <source>
        <dbReference type="SAM" id="MobiDB-lite"/>
    </source>
</evidence>
<gene>
    <name evidence="2" type="ORF">OEA41_009330</name>
</gene>
<name>A0AAE0DHJ3_9LECA</name>
<reference evidence="2" key="1">
    <citation type="submission" date="2022-11" db="EMBL/GenBank/DDBJ databases">
        <title>Chromosomal genome sequence assembly and mating type (MAT) locus characterization of the leprose asexual lichenized fungus Lepraria neglecta (Nyl.) Erichsen.</title>
        <authorList>
            <person name="Allen J.L."/>
            <person name="Pfeffer B."/>
        </authorList>
    </citation>
    <scope>NUCLEOTIDE SEQUENCE</scope>
    <source>
        <strain evidence="2">Allen 5258</strain>
    </source>
</reference>
<dbReference type="InterPro" id="IPR021842">
    <property type="entry name" value="DUF3435"/>
</dbReference>
<dbReference type="Proteomes" id="UP001276659">
    <property type="component" value="Unassembled WGS sequence"/>
</dbReference>
<proteinExistence type="predicted"/>
<accession>A0AAE0DHJ3</accession>
<dbReference type="PANTHER" id="PTHR37535:SF3">
    <property type="entry name" value="FLUG DOMAIN-CONTAINING PROTEIN"/>
    <property type="match status" value="1"/>
</dbReference>
<sequence>MGRAQRKKGRLPPSFYIEQRAQLAAQGKTQPKVADNTTKSLASVLKKWKRKFIFHRSLWLPSLMKSLSGFCGELGYNPGTFLEDAQVPDFKIFWKWTMDRYNRIGVASSLKNYWRVLRMHALDKADRDFDPRERRDIKNYINVLIDEYGLRTTPKKKPVIGLDDLYLLLYTHWMLDDSTFKDERQRVQVATGLLMAAFFGCRPCSLFDTRVKLDEPDDSDVPTDDTAVASAQRARKAANDVKMDESNHAKSHRDGDTGMSIDAALKVDRDSNTAWNGDSDSDSDSGSLYVCDEDCDTDDDCDAGPEETRSFLYRHFTISIVANPTPGKPNLVFMKATLLHTKGEDNNPRIKTLVIGGGDDDPLFSLLDHFISLAVRGDAFEATSAKNVENMFRVQIPPGRKSLTLKWKRQVLDLPVFREPLRGAGAVGTSPTAPLRASTWITYLKRLGQKAGFEHAFTQYGLRRGLLNVVNNSAPASVRDQLFDHQQGAVGYYLDQEIRLDTESCYLGKPSNEVVQKMARLASLTADASAPMELSSEQKTKLKQHSQVIHLGQRNKALTTRIHATGYNTIGDAKGTPLFNKKKKAEARLSCFKIKLRNHMIVQARKRHFRKADTLAFDAQFTATAAAHMVTPDTHPAKPIEYNIPERAEVVRLTCSPGDGLSDREKLRRRIQVIEARAALCDRRETQRRGRPKSTVKQEESEGAVNESEEDANADFPMVCRPTQSLFRLGDERLSYQGRVYEYAKPNKMMNEVEKHLKKYTPKDQVPCPHPQCKAADWSCPV</sequence>
<evidence type="ECO:0000313" key="2">
    <source>
        <dbReference type="EMBL" id="KAK3169946.1"/>
    </source>
</evidence>
<protein>
    <submittedName>
        <fullName evidence="2">Uncharacterized protein</fullName>
    </submittedName>
</protein>
<dbReference type="PANTHER" id="PTHR37535">
    <property type="entry name" value="FLUG DOMAIN PROTEIN"/>
    <property type="match status" value="1"/>
</dbReference>
<feature type="compositionally biased region" description="Basic and acidic residues" evidence="1">
    <location>
        <begin position="237"/>
        <end position="256"/>
    </location>
</feature>
<dbReference type="EMBL" id="JASNWA010000009">
    <property type="protein sequence ID" value="KAK3169946.1"/>
    <property type="molecule type" value="Genomic_DNA"/>
</dbReference>